<evidence type="ECO:0000256" key="1">
    <source>
        <dbReference type="ARBA" id="ARBA00022448"/>
    </source>
</evidence>
<keyword evidence="4" id="KW-1133">Transmembrane helix</keyword>
<evidence type="ECO:0000256" key="4">
    <source>
        <dbReference type="SAM" id="Phobius"/>
    </source>
</evidence>
<dbReference type="InterPro" id="IPR005653">
    <property type="entry name" value="OstA-like_N"/>
</dbReference>
<dbReference type="PANTHER" id="PTHR36504:SF1">
    <property type="entry name" value="LIPOPOLYSACCHARIDE EXPORT SYSTEM PROTEIN LPTA"/>
    <property type="match status" value="1"/>
</dbReference>
<evidence type="ECO:0000256" key="3">
    <source>
        <dbReference type="ARBA" id="ARBA00022764"/>
    </source>
</evidence>
<dbReference type="GO" id="GO:0001530">
    <property type="term" value="F:lipopolysaccharide binding"/>
    <property type="evidence" value="ECO:0007669"/>
    <property type="project" value="InterPro"/>
</dbReference>
<dbReference type="Pfam" id="PF03968">
    <property type="entry name" value="LptD_N"/>
    <property type="match status" value="1"/>
</dbReference>
<keyword evidence="4" id="KW-0812">Transmembrane</keyword>
<dbReference type="Gene3D" id="2.60.450.10">
    <property type="entry name" value="Lipopolysaccharide (LPS) transport protein A like domain"/>
    <property type="match status" value="1"/>
</dbReference>
<evidence type="ECO:0000313" key="6">
    <source>
        <dbReference type="EMBL" id="VFP87700.1"/>
    </source>
</evidence>
<dbReference type="PANTHER" id="PTHR36504">
    <property type="entry name" value="LIPOPOLYSACCHARIDE EXPORT SYSTEM PROTEIN LPTA"/>
    <property type="match status" value="1"/>
</dbReference>
<dbReference type="InterPro" id="IPR052037">
    <property type="entry name" value="LPS_export_LptA"/>
</dbReference>
<reference evidence="6 7" key="1">
    <citation type="submission" date="2019-02" db="EMBL/GenBank/DDBJ databases">
        <authorList>
            <person name="Manzano-Marin A."/>
            <person name="Manzano-Marin A."/>
        </authorList>
    </citation>
    <scope>NUCLEOTIDE SEQUENCE [LARGE SCALE GENOMIC DNA]</scope>
    <source>
        <strain evidence="6 7">ErCipseudotaxifoliae</strain>
    </source>
</reference>
<dbReference type="AlphaFoldDB" id="A0A451DLT6"/>
<organism evidence="6 7">
    <name type="scientific">Candidatus Erwinia haradaeae</name>
    <dbReference type="NCBI Taxonomy" id="1922217"/>
    <lineage>
        <taxon>Bacteria</taxon>
        <taxon>Pseudomonadati</taxon>
        <taxon>Pseudomonadota</taxon>
        <taxon>Gammaproteobacteria</taxon>
        <taxon>Enterobacterales</taxon>
        <taxon>Erwiniaceae</taxon>
        <taxon>Erwinia</taxon>
    </lineage>
</organism>
<sequence precursor="true">MKSKIEATIINICISGLCLIYSIPSLALLRDFSQPVYITSDKQTVDVKSNTAIASGNVRLTQGTIRILAVQVIMIRPNGDNKKMIVDAYGDLTTFYQMQDNNTPVQGCAKKIHYELESDKLELIGDASLKQLNSNIQCDHLTYFMKEQKIQAISNHAKRITTILVPSELQDNYKSLMPLKNKNH</sequence>
<dbReference type="Proteomes" id="UP000294462">
    <property type="component" value="Chromosome"/>
</dbReference>
<dbReference type="EMBL" id="LR217725">
    <property type="protein sequence ID" value="VFP87700.1"/>
    <property type="molecule type" value="Genomic_DNA"/>
</dbReference>
<keyword evidence="7" id="KW-1185">Reference proteome</keyword>
<feature type="transmembrane region" description="Helical" evidence="4">
    <location>
        <begin position="7"/>
        <end position="29"/>
    </location>
</feature>
<dbReference type="RefSeq" id="WP_072666479.1">
    <property type="nucleotide sequence ID" value="NZ_LR217725.1"/>
</dbReference>
<dbReference type="GO" id="GO:0030288">
    <property type="term" value="C:outer membrane-bounded periplasmic space"/>
    <property type="evidence" value="ECO:0007669"/>
    <property type="project" value="TreeGrafter"/>
</dbReference>
<keyword evidence="3" id="KW-0574">Periplasm</keyword>
<dbReference type="KEGG" id="ehd:ERCIPSTX3056_634"/>
<dbReference type="OrthoDB" id="5295619at2"/>
<proteinExistence type="predicted"/>
<dbReference type="GO" id="GO:0017089">
    <property type="term" value="F:glycolipid transfer activity"/>
    <property type="evidence" value="ECO:0007669"/>
    <property type="project" value="TreeGrafter"/>
</dbReference>
<keyword evidence="1" id="KW-0813">Transport</keyword>
<accession>A0A451DLT6</accession>
<name>A0A451DLT6_9GAMM</name>
<keyword evidence="2" id="KW-0732">Signal</keyword>
<evidence type="ECO:0000259" key="5">
    <source>
        <dbReference type="Pfam" id="PF03968"/>
    </source>
</evidence>
<gene>
    <name evidence="6" type="primary">lptA</name>
    <name evidence="6" type="ORF">ERCIPSTX3056_634</name>
</gene>
<evidence type="ECO:0000313" key="7">
    <source>
        <dbReference type="Proteomes" id="UP000294462"/>
    </source>
</evidence>
<dbReference type="InterPro" id="IPR014340">
    <property type="entry name" value="LptA"/>
</dbReference>
<dbReference type="GO" id="GO:0009279">
    <property type="term" value="C:cell outer membrane"/>
    <property type="evidence" value="ECO:0007669"/>
    <property type="project" value="TreeGrafter"/>
</dbReference>
<feature type="domain" description="Organic solvent tolerance-like N-terminal" evidence="5">
    <location>
        <begin position="37"/>
        <end position="149"/>
    </location>
</feature>
<dbReference type="GO" id="GO:0015920">
    <property type="term" value="P:lipopolysaccharide transport"/>
    <property type="evidence" value="ECO:0007669"/>
    <property type="project" value="InterPro"/>
</dbReference>
<dbReference type="NCBIfam" id="TIGR03002">
    <property type="entry name" value="outer_YhbN_LptA"/>
    <property type="match status" value="1"/>
</dbReference>
<keyword evidence="4" id="KW-0472">Membrane</keyword>
<evidence type="ECO:0000256" key="2">
    <source>
        <dbReference type="ARBA" id="ARBA00022729"/>
    </source>
</evidence>
<protein>
    <submittedName>
        <fullName evidence="6">Lipopolysaccharide export system protein LptA</fullName>
    </submittedName>
</protein>